<evidence type="ECO:0000313" key="10">
    <source>
        <dbReference type="EMBL" id="WYY06945.1"/>
    </source>
</evidence>
<dbReference type="CDD" id="cd14014">
    <property type="entry name" value="STKc_PknB_like"/>
    <property type="match status" value="1"/>
</dbReference>
<reference evidence="10 11" key="1">
    <citation type="journal article" date="2023" name="Virus Evol.">
        <title>Computational host range prediction-The good, the bad, and the ugly.</title>
        <authorList>
            <person name="Howell A.A."/>
            <person name="Versoza C.J."/>
            <person name="Pfeifer S.P."/>
        </authorList>
    </citation>
    <scope>NUCLEOTIDE SEQUENCE [LARGE SCALE GENOMIC DNA]</scope>
    <source>
        <strain evidence="10 11">1610/1b</strain>
    </source>
</reference>
<dbReference type="PANTHER" id="PTHR43289:SF6">
    <property type="entry name" value="SERINE_THREONINE-PROTEIN KINASE NEKL-3"/>
    <property type="match status" value="1"/>
</dbReference>
<feature type="region of interest" description="Disordered" evidence="7">
    <location>
        <begin position="490"/>
        <end position="545"/>
    </location>
</feature>
<keyword evidence="8" id="KW-1133">Transmembrane helix</keyword>
<organism evidence="10 11">
    <name type="scientific">Gordonia hydrophobica</name>
    <dbReference type="NCBI Taxonomy" id="40516"/>
    <lineage>
        <taxon>Bacteria</taxon>
        <taxon>Bacillati</taxon>
        <taxon>Actinomycetota</taxon>
        <taxon>Actinomycetes</taxon>
        <taxon>Mycobacteriales</taxon>
        <taxon>Gordoniaceae</taxon>
        <taxon>Gordonia</taxon>
    </lineage>
</organism>
<evidence type="ECO:0000256" key="8">
    <source>
        <dbReference type="SAM" id="Phobius"/>
    </source>
</evidence>
<feature type="compositionally biased region" description="Low complexity" evidence="7">
    <location>
        <begin position="321"/>
        <end position="331"/>
    </location>
</feature>
<dbReference type="SUPFAM" id="SSF56112">
    <property type="entry name" value="Protein kinase-like (PK-like)"/>
    <property type="match status" value="1"/>
</dbReference>
<dbReference type="PROSITE" id="PS50011">
    <property type="entry name" value="PROTEIN_KINASE_DOM"/>
    <property type="match status" value="1"/>
</dbReference>
<feature type="compositionally biased region" description="Low complexity" evidence="7">
    <location>
        <begin position="490"/>
        <end position="528"/>
    </location>
</feature>
<keyword evidence="11" id="KW-1185">Reference proteome</keyword>
<dbReference type="PANTHER" id="PTHR43289">
    <property type="entry name" value="MITOGEN-ACTIVATED PROTEIN KINASE KINASE KINASE 20-RELATED"/>
    <property type="match status" value="1"/>
</dbReference>
<proteinExistence type="predicted"/>
<evidence type="ECO:0000256" key="4">
    <source>
        <dbReference type="ARBA" id="ARBA00022741"/>
    </source>
</evidence>
<evidence type="ECO:0000313" key="11">
    <source>
        <dbReference type="Proteomes" id="UP001479933"/>
    </source>
</evidence>
<feature type="transmembrane region" description="Helical" evidence="8">
    <location>
        <begin position="463"/>
        <end position="485"/>
    </location>
</feature>
<keyword evidence="2" id="KW-0723">Serine/threonine-protein kinase</keyword>
<dbReference type="RefSeq" id="WP_066172187.1">
    <property type="nucleotide sequence ID" value="NZ_CP136137.1"/>
</dbReference>
<dbReference type="GO" id="GO:0016301">
    <property type="term" value="F:kinase activity"/>
    <property type="evidence" value="ECO:0007669"/>
    <property type="project" value="UniProtKB-KW"/>
</dbReference>
<dbReference type="EC" id="2.7.11.1" evidence="1"/>
<dbReference type="Gene3D" id="1.10.510.10">
    <property type="entry name" value="Transferase(Phosphotransferase) domain 1"/>
    <property type="match status" value="1"/>
</dbReference>
<keyword evidence="8" id="KW-0472">Membrane</keyword>
<keyword evidence="6" id="KW-0067">ATP-binding</keyword>
<gene>
    <name evidence="10" type="ORF">RVF87_18225</name>
</gene>
<dbReference type="Gene3D" id="3.30.200.20">
    <property type="entry name" value="Phosphorylase Kinase, domain 1"/>
    <property type="match status" value="1"/>
</dbReference>
<name>A0ABZ2TZS8_9ACTN</name>
<dbReference type="SMART" id="SM00220">
    <property type="entry name" value="S_TKc"/>
    <property type="match status" value="1"/>
</dbReference>
<keyword evidence="5 10" id="KW-0418">Kinase</keyword>
<feature type="region of interest" description="Disordered" evidence="7">
    <location>
        <begin position="287"/>
        <end position="407"/>
    </location>
</feature>
<feature type="compositionally biased region" description="Pro residues" evidence="7">
    <location>
        <begin position="297"/>
        <end position="320"/>
    </location>
</feature>
<dbReference type="InterPro" id="IPR011009">
    <property type="entry name" value="Kinase-like_dom_sf"/>
</dbReference>
<feature type="domain" description="Protein kinase" evidence="9">
    <location>
        <begin position="11"/>
        <end position="280"/>
    </location>
</feature>
<evidence type="ECO:0000256" key="7">
    <source>
        <dbReference type="SAM" id="MobiDB-lite"/>
    </source>
</evidence>
<evidence type="ECO:0000259" key="9">
    <source>
        <dbReference type="PROSITE" id="PS50011"/>
    </source>
</evidence>
<evidence type="ECO:0000256" key="5">
    <source>
        <dbReference type="ARBA" id="ARBA00022777"/>
    </source>
</evidence>
<evidence type="ECO:0000256" key="3">
    <source>
        <dbReference type="ARBA" id="ARBA00022679"/>
    </source>
</evidence>
<keyword evidence="8" id="KW-0812">Transmembrane</keyword>
<evidence type="ECO:0000256" key="2">
    <source>
        <dbReference type="ARBA" id="ARBA00022527"/>
    </source>
</evidence>
<dbReference type="InterPro" id="IPR000719">
    <property type="entry name" value="Prot_kinase_dom"/>
</dbReference>
<protein>
    <recommendedName>
        <fullName evidence="1">non-specific serine/threonine protein kinase</fullName>
        <ecNumber evidence="1">2.7.11.1</ecNumber>
    </recommendedName>
</protein>
<keyword evidence="4" id="KW-0547">Nucleotide-binding</keyword>
<dbReference type="Pfam" id="PF00069">
    <property type="entry name" value="Pkinase"/>
    <property type="match status" value="1"/>
</dbReference>
<feature type="compositionally biased region" description="Polar residues" evidence="7">
    <location>
        <begin position="534"/>
        <end position="545"/>
    </location>
</feature>
<keyword evidence="3" id="KW-0808">Transferase</keyword>
<dbReference type="PROSITE" id="PS00108">
    <property type="entry name" value="PROTEIN_KINASE_ST"/>
    <property type="match status" value="1"/>
</dbReference>
<feature type="compositionally biased region" description="Low complexity" evidence="7">
    <location>
        <begin position="350"/>
        <end position="392"/>
    </location>
</feature>
<evidence type="ECO:0000256" key="6">
    <source>
        <dbReference type="ARBA" id="ARBA00022840"/>
    </source>
</evidence>
<feature type="compositionally biased region" description="Polar residues" evidence="7">
    <location>
        <begin position="332"/>
        <end position="349"/>
    </location>
</feature>
<accession>A0ABZ2TZS8</accession>
<dbReference type="EMBL" id="CP136137">
    <property type="protein sequence ID" value="WYY06945.1"/>
    <property type="molecule type" value="Genomic_DNA"/>
</dbReference>
<evidence type="ECO:0000256" key="1">
    <source>
        <dbReference type="ARBA" id="ARBA00012513"/>
    </source>
</evidence>
<dbReference type="Proteomes" id="UP001479933">
    <property type="component" value="Chromosome"/>
</dbReference>
<dbReference type="InterPro" id="IPR008271">
    <property type="entry name" value="Ser/Thr_kinase_AS"/>
</dbReference>
<sequence>MLSAGQYFADYRIVRSLGVGGMGEVYLAAHPRLPREDALKVLPAELTADATYRARFTREADLASQLDHPSIVSVYDRGEYQGQLWITMKFIPGSDCDAMLKRDGVGDARTIAEIITAVADALDYAHSRGMVHRDVKPANILVDDGSSRRKIYLTDFGIARKLTNDTALTAANLTVGSIQYCSPEQLRGQELDGRSDQYALACTAFRLLTGRAPFPLQTPTAIINAHLNNHPPSATAVLPTLAPAVDTVLARAMDKDPARRYRSCGDFASDLAGAISRPGFTAQSGAAYAPTMINPGPITPEPSPSHPSTPHPSTPQPSTPQPTTSPFGSGTAAYTAQGPSAPQEPGQSAPTTPTTTPTTPTTPVGPGAVPYPQAPYQQTPQSQPQPAQSQPVPSQPVQPPQQQYPQQAAYQPYGAQPYGAVGSGGYGGPSGPGGGYSGPPPGGYGGQPYGSAGGAPKNNTGKILAIVAAVVVVIALIGVVGFFVFRGGDDPSTVATSSTTTSTTTSDTTTPDTSTTTSSPSTSVGSDPGIVNGVPTQCSIGATPRSTASTTFTNLNITIPQAQLPTPRWAADSATQIPFAVTASALATPRPASSSSWQAVIAIGTLPARFGDDTEAIARKLVECLPSSNAYSSTDPSPASIADARNNTLEDNRTRYTLVHASIRVSNQPGIQGDDIIAAVINSSPMTFVIGASPIGDAATKAEVEKAVLGVRVR</sequence>